<reference evidence="2 3" key="1">
    <citation type="journal article" date="2010" name="Science">
        <title>Genome expansion and gene loss in powdery mildew fungi reveal tradeoffs in extreme parasitism.</title>
        <authorList>
            <person name="Spanu P.D."/>
            <person name="Abbott J.C."/>
            <person name="Amselem J."/>
            <person name="Burgis T.A."/>
            <person name="Soanes D.M."/>
            <person name="Stueber K."/>
            <person name="Ver Loren van Themaat E."/>
            <person name="Brown J.K.M."/>
            <person name="Butcher S.A."/>
            <person name="Gurr S.J."/>
            <person name="Lebrun M.-H."/>
            <person name="Ridout C.J."/>
            <person name="Schulze-Lefert P."/>
            <person name="Talbot N.J."/>
            <person name="Ahmadinejad N."/>
            <person name="Ametz C."/>
            <person name="Barton G.R."/>
            <person name="Benjdia M."/>
            <person name="Bidzinski P."/>
            <person name="Bindschedler L.V."/>
            <person name="Both M."/>
            <person name="Brewer M.T."/>
            <person name="Cadle-Davidson L."/>
            <person name="Cadle-Davidson M.M."/>
            <person name="Collemare J."/>
            <person name="Cramer R."/>
            <person name="Frenkel O."/>
            <person name="Godfrey D."/>
            <person name="Harriman J."/>
            <person name="Hoede C."/>
            <person name="King B.C."/>
            <person name="Klages S."/>
            <person name="Kleemann J."/>
            <person name="Knoll D."/>
            <person name="Koti P.S."/>
            <person name="Kreplak J."/>
            <person name="Lopez-Ruiz F.J."/>
            <person name="Lu X."/>
            <person name="Maekawa T."/>
            <person name="Mahanil S."/>
            <person name="Micali C."/>
            <person name="Milgroom M.G."/>
            <person name="Montana G."/>
            <person name="Noir S."/>
            <person name="O'Connell R.J."/>
            <person name="Oberhaensli S."/>
            <person name="Parlange F."/>
            <person name="Pedersen C."/>
            <person name="Quesneville H."/>
            <person name="Reinhardt R."/>
            <person name="Rott M."/>
            <person name="Sacristan S."/>
            <person name="Schmidt S.M."/>
            <person name="Schoen M."/>
            <person name="Skamnioti P."/>
            <person name="Sommer H."/>
            <person name="Stephens A."/>
            <person name="Takahara H."/>
            <person name="Thordal-Christensen H."/>
            <person name="Vigouroux M."/>
            <person name="Wessling R."/>
            <person name="Wicker T."/>
            <person name="Panstruga R."/>
        </authorList>
    </citation>
    <scope>NUCLEOTIDE SEQUENCE [LARGE SCALE GENOMIC DNA]</scope>
    <source>
        <strain evidence="2">DH14</strain>
    </source>
</reference>
<proteinExistence type="predicted"/>
<keyword evidence="2" id="KW-0808">Transferase</keyword>
<accession>N1JJ18</accession>
<evidence type="ECO:0000256" key="1">
    <source>
        <dbReference type="SAM" id="MobiDB-lite"/>
    </source>
</evidence>
<feature type="region of interest" description="Disordered" evidence="1">
    <location>
        <begin position="1"/>
        <end position="26"/>
    </location>
</feature>
<dbReference type="InterPro" id="IPR012337">
    <property type="entry name" value="RNaseH-like_sf"/>
</dbReference>
<dbReference type="GO" id="GO:0003964">
    <property type="term" value="F:RNA-directed DNA polymerase activity"/>
    <property type="evidence" value="ECO:0007669"/>
    <property type="project" value="UniProtKB-KW"/>
</dbReference>
<keyword evidence="3" id="KW-1185">Reference proteome</keyword>
<evidence type="ECO:0000313" key="2">
    <source>
        <dbReference type="EMBL" id="CCU83168.1"/>
    </source>
</evidence>
<protein>
    <submittedName>
        <fullName evidence="2">Reverse transcriptase RNaseH</fullName>
    </submittedName>
</protein>
<keyword evidence="2" id="KW-0548">Nucleotidyltransferase</keyword>
<comment type="caution">
    <text evidence="2">The sequence shown here is derived from an EMBL/GenBank/DDBJ whole genome shotgun (WGS) entry which is preliminary data.</text>
</comment>
<name>N1JJ18_BLUG1</name>
<dbReference type="HOGENOM" id="CLU_000680_26_1_1"/>
<dbReference type="SUPFAM" id="SSF53098">
    <property type="entry name" value="Ribonuclease H-like"/>
    <property type="match status" value="1"/>
</dbReference>
<keyword evidence="2" id="KW-0695">RNA-directed DNA polymerase</keyword>
<gene>
    <name evidence="2" type="ORF">BGHDH14_bgh01615</name>
</gene>
<dbReference type="OrthoDB" id="3561817at2759"/>
<organism evidence="2 3">
    <name type="scientific">Blumeria graminis f. sp. hordei (strain DH14)</name>
    <name type="common">Barley powdery mildew</name>
    <name type="synonym">Oidium monilioides f. sp. hordei</name>
    <dbReference type="NCBI Taxonomy" id="546991"/>
    <lineage>
        <taxon>Eukaryota</taxon>
        <taxon>Fungi</taxon>
        <taxon>Dikarya</taxon>
        <taxon>Ascomycota</taxon>
        <taxon>Pezizomycotina</taxon>
        <taxon>Leotiomycetes</taxon>
        <taxon>Erysiphales</taxon>
        <taxon>Erysiphaceae</taxon>
        <taxon>Blumeria</taxon>
        <taxon>Blumeria hordei</taxon>
    </lineage>
</organism>
<dbReference type="Gene3D" id="3.30.420.10">
    <property type="entry name" value="Ribonuclease H-like superfamily/Ribonuclease H"/>
    <property type="match status" value="1"/>
</dbReference>
<dbReference type="eggNOG" id="KOG1075">
    <property type="taxonomic scope" value="Eukaryota"/>
</dbReference>
<sequence>MPPWNPRECREAAHSRVAGPKSGSADENKQVFLDSLQTIHFGDIIIYSDGSKQLNGLGSAGFIGCQGGVQVLHKSIALGKGVEVFDAEVKGALEGAKSTLALPTAKFATDLWICLDNLEVATRLSSQSSGSSQAQFDEFLTLTPKWQERSRLAHTRRGQMRVGCVPSHTSIIGNEATDKAAKDDCHLPTSDDLVFSYAGLKHWANESTTQATGKLWRTLLP</sequence>
<evidence type="ECO:0000313" key="3">
    <source>
        <dbReference type="Proteomes" id="UP000015441"/>
    </source>
</evidence>
<dbReference type="EMBL" id="CAUH01007683">
    <property type="protein sequence ID" value="CCU83168.1"/>
    <property type="molecule type" value="Genomic_DNA"/>
</dbReference>
<dbReference type="GO" id="GO:0003676">
    <property type="term" value="F:nucleic acid binding"/>
    <property type="evidence" value="ECO:0007669"/>
    <property type="project" value="InterPro"/>
</dbReference>
<dbReference type="InterPro" id="IPR036397">
    <property type="entry name" value="RNaseH_sf"/>
</dbReference>
<dbReference type="Proteomes" id="UP000015441">
    <property type="component" value="Unassembled WGS sequence"/>
</dbReference>
<dbReference type="InParanoid" id="N1JJ18"/>
<dbReference type="CDD" id="cd09276">
    <property type="entry name" value="Rnase_HI_RT_non_LTR"/>
    <property type="match status" value="1"/>
</dbReference>
<dbReference type="AlphaFoldDB" id="N1JJ18"/>